<protein>
    <submittedName>
        <fullName evidence="1">Uncharacterized protein</fullName>
    </submittedName>
</protein>
<dbReference type="STRING" id="548479.HMPREF0573_10601"/>
<gene>
    <name evidence="1" type="ordered locus">HMPREF0573_10601</name>
</gene>
<dbReference type="EMBL" id="CP001992">
    <property type="protein sequence ID" value="ADI66920.1"/>
    <property type="molecule type" value="Genomic_DNA"/>
</dbReference>
<proteinExistence type="predicted"/>
<reference evidence="2" key="1">
    <citation type="submission" date="2010-03" db="EMBL/GenBank/DDBJ databases">
        <title>Complete sequence of Mobiluncus curtisii ATCC 43063.</title>
        <authorList>
            <person name="Muzny D."/>
            <person name="Qin X."/>
            <person name="Deng J."/>
            <person name="Jiang H."/>
            <person name="Liu Y."/>
            <person name="Qu J."/>
            <person name="Song X.-Z."/>
            <person name="Zhang L."/>
            <person name="Thornton R."/>
            <person name="Coyle M."/>
            <person name="Francisco L."/>
            <person name="Jackson L."/>
            <person name="Javaid M."/>
            <person name="Korchina V."/>
            <person name="Kovar C."/>
            <person name="Mata R."/>
            <person name="Mathew T."/>
            <person name="Ngo R."/>
            <person name="Nguyen L."/>
            <person name="Nguyen N."/>
            <person name="Okwuonu G."/>
            <person name="Ongeri F."/>
            <person name="Pham C."/>
            <person name="Simmons D."/>
            <person name="Wilczek-Boney K."/>
            <person name="Hale W."/>
            <person name="Jakkamsetti A."/>
            <person name="Pham P."/>
            <person name="Ruth R."/>
            <person name="San Lucas F."/>
            <person name="Warren J."/>
            <person name="Zhang J."/>
            <person name="Zhao Z."/>
            <person name="Zhou C."/>
            <person name="Zhu D."/>
            <person name="Lee S."/>
            <person name="Bess C."/>
            <person name="Blankenburg K."/>
            <person name="Forbes L."/>
            <person name="Fu Q."/>
            <person name="Gubbala S."/>
            <person name="Hirani K."/>
            <person name="Jayaseelan J.C."/>
            <person name="Lara F."/>
            <person name="Munidasa M."/>
            <person name="Palculict T."/>
            <person name="Patil S."/>
            <person name="Pu L.-L."/>
            <person name="Saada N."/>
            <person name="Tang L."/>
            <person name="Weissenberger G."/>
            <person name="Zhu Y."/>
            <person name="Hemphill L."/>
            <person name="Shang Y."/>
            <person name="Youmans B."/>
            <person name="Ayvaz T."/>
            <person name="Ross M."/>
            <person name="Santibanez J."/>
            <person name="Aqrawi P."/>
            <person name="Gross S."/>
            <person name="Joshi V."/>
            <person name="Fowler G."/>
            <person name="Nazareth L."/>
            <person name="Reid J."/>
            <person name="Worley K."/>
            <person name="Petrosino J."/>
            <person name="Highlander S."/>
            <person name="Gibbs R."/>
            <person name="Gibbs R."/>
        </authorList>
    </citation>
    <scope>NUCLEOTIDE SEQUENCE [LARGE SCALE GENOMIC DNA]</scope>
    <source>
        <strain evidence="2">ATCC 43063 / DSM 2711 / V125</strain>
    </source>
</reference>
<keyword evidence="2" id="KW-1185">Reference proteome</keyword>
<dbReference type="AlphaFoldDB" id="D6ZJM1"/>
<name>D6ZJM1_MOBCV</name>
<dbReference type="KEGG" id="mcu:HMPREF0573_10601"/>
<organism evidence="1 2">
    <name type="scientific">Mobiluncus curtisii (strain ATCC 43063 / DSM 2711 / V125)</name>
    <name type="common">Falcivibrio vaginalis</name>
    <dbReference type="NCBI Taxonomy" id="548479"/>
    <lineage>
        <taxon>Bacteria</taxon>
        <taxon>Bacillati</taxon>
        <taxon>Actinomycetota</taxon>
        <taxon>Actinomycetes</taxon>
        <taxon>Actinomycetales</taxon>
        <taxon>Actinomycetaceae</taxon>
        <taxon>Mobiluncus</taxon>
    </lineage>
</organism>
<sequence length="48" mass="5584">MKLRAKSSRVSRTLIRGAANVQTDRFNLPIELQTLQFLEFFTAPQHPR</sequence>
<accession>D6ZJM1</accession>
<dbReference type="HOGENOM" id="CLU_3218723_0_0_11"/>
<evidence type="ECO:0000313" key="1">
    <source>
        <dbReference type="EMBL" id="ADI66920.1"/>
    </source>
</evidence>
<dbReference type="Proteomes" id="UP000006742">
    <property type="component" value="Chromosome"/>
</dbReference>
<evidence type="ECO:0000313" key="2">
    <source>
        <dbReference type="Proteomes" id="UP000006742"/>
    </source>
</evidence>